<name>A0ABQ1Q5D4_9BACI</name>
<evidence type="ECO:0000313" key="2">
    <source>
        <dbReference type="EMBL" id="GGD14819.1"/>
    </source>
</evidence>
<feature type="domain" description="YhfM-like" evidence="1">
    <location>
        <begin position="41"/>
        <end position="133"/>
    </location>
</feature>
<sequence length="134" mass="15510">MRRFKYEAIIILSLFVIIGLTGCHATWNGNKPEKVLIYEYQSEDSYELLKEINENTEEAKVLIKFAQDVKEQDDRMDLPPPDYRLDFSLDNGVTIPYSLWLNQDLGSGVIMEKTSRFAEISTSDVNKLDDILRD</sequence>
<comment type="caution">
    <text evidence="2">The sequence shown here is derived from an EMBL/GenBank/DDBJ whole genome shotgun (WGS) entry which is preliminary data.</text>
</comment>
<dbReference type="InterPro" id="IPR058780">
    <property type="entry name" value="YhfM-like_dom"/>
</dbReference>
<evidence type="ECO:0000259" key="1">
    <source>
        <dbReference type="Pfam" id="PF26353"/>
    </source>
</evidence>
<dbReference type="PROSITE" id="PS51257">
    <property type="entry name" value="PROKAR_LIPOPROTEIN"/>
    <property type="match status" value="1"/>
</dbReference>
<protein>
    <recommendedName>
        <fullName evidence="1">YhfM-like domain-containing protein</fullName>
    </recommendedName>
</protein>
<dbReference type="Proteomes" id="UP000642571">
    <property type="component" value="Unassembled WGS sequence"/>
</dbReference>
<evidence type="ECO:0000313" key="3">
    <source>
        <dbReference type="Proteomes" id="UP000642571"/>
    </source>
</evidence>
<dbReference type="Pfam" id="PF26353">
    <property type="entry name" value="YhfM"/>
    <property type="match status" value="1"/>
</dbReference>
<keyword evidence="3" id="KW-1185">Reference proteome</keyword>
<dbReference type="RefSeq" id="WP_188653889.1">
    <property type="nucleotide sequence ID" value="NZ_BMIN01000009.1"/>
</dbReference>
<proteinExistence type="predicted"/>
<dbReference type="EMBL" id="BMIN01000009">
    <property type="protein sequence ID" value="GGD14819.1"/>
    <property type="molecule type" value="Genomic_DNA"/>
</dbReference>
<accession>A0ABQ1Q5D4</accession>
<organism evidence="2 3">
    <name type="scientific">Pontibacillus salipaludis</name>
    <dbReference type="NCBI Taxonomy" id="1697394"/>
    <lineage>
        <taxon>Bacteria</taxon>
        <taxon>Bacillati</taxon>
        <taxon>Bacillota</taxon>
        <taxon>Bacilli</taxon>
        <taxon>Bacillales</taxon>
        <taxon>Bacillaceae</taxon>
        <taxon>Pontibacillus</taxon>
    </lineage>
</organism>
<reference evidence="3" key="1">
    <citation type="journal article" date="2019" name="Int. J. Syst. Evol. Microbiol.">
        <title>The Global Catalogue of Microorganisms (GCM) 10K type strain sequencing project: providing services to taxonomists for standard genome sequencing and annotation.</title>
        <authorList>
            <consortium name="The Broad Institute Genomics Platform"/>
            <consortium name="The Broad Institute Genome Sequencing Center for Infectious Disease"/>
            <person name="Wu L."/>
            <person name="Ma J."/>
        </authorList>
    </citation>
    <scope>NUCLEOTIDE SEQUENCE [LARGE SCALE GENOMIC DNA]</scope>
    <source>
        <strain evidence="3">CGMCC 1.15353</strain>
    </source>
</reference>
<gene>
    <name evidence="2" type="ORF">GCM10011389_23080</name>
</gene>